<evidence type="ECO:0000256" key="1">
    <source>
        <dbReference type="PROSITE-ProRule" id="PRU00285"/>
    </source>
</evidence>
<keyword evidence="5" id="KW-1185">Reference proteome</keyword>
<dbReference type="SUPFAM" id="SSF49764">
    <property type="entry name" value="HSP20-like chaperones"/>
    <property type="match status" value="1"/>
</dbReference>
<dbReference type="InterPro" id="IPR008978">
    <property type="entry name" value="HSP20-like_chaperone"/>
</dbReference>
<accession>A0A838CRA1</accession>
<dbReference type="Proteomes" id="UP000571017">
    <property type="component" value="Unassembled WGS sequence"/>
</dbReference>
<dbReference type="CDD" id="cd06464">
    <property type="entry name" value="ACD_sHsps-like"/>
    <property type="match status" value="1"/>
</dbReference>
<dbReference type="RefSeq" id="WP_181471169.1">
    <property type="nucleotide sequence ID" value="NZ_JACEFG010000001.1"/>
</dbReference>
<feature type="domain" description="SHSP" evidence="3">
    <location>
        <begin position="30"/>
        <end position="143"/>
    </location>
</feature>
<comment type="similarity">
    <text evidence="1 2">Belongs to the small heat shock protein (HSP20) family.</text>
</comment>
<evidence type="ECO:0000313" key="5">
    <source>
        <dbReference type="Proteomes" id="UP000571017"/>
    </source>
</evidence>
<dbReference type="PROSITE" id="PS01031">
    <property type="entry name" value="SHSP"/>
    <property type="match status" value="1"/>
</dbReference>
<dbReference type="Gene3D" id="2.60.40.790">
    <property type="match status" value="1"/>
</dbReference>
<evidence type="ECO:0000259" key="3">
    <source>
        <dbReference type="PROSITE" id="PS01031"/>
    </source>
</evidence>
<evidence type="ECO:0000256" key="2">
    <source>
        <dbReference type="RuleBase" id="RU003616"/>
    </source>
</evidence>
<dbReference type="Pfam" id="PF00011">
    <property type="entry name" value="HSP20"/>
    <property type="match status" value="1"/>
</dbReference>
<organism evidence="4 5">
    <name type="scientific">Halobacillus locisalis</name>
    <dbReference type="NCBI Taxonomy" id="220753"/>
    <lineage>
        <taxon>Bacteria</taxon>
        <taxon>Bacillati</taxon>
        <taxon>Bacillota</taxon>
        <taxon>Bacilli</taxon>
        <taxon>Bacillales</taxon>
        <taxon>Bacillaceae</taxon>
        <taxon>Halobacillus</taxon>
    </lineage>
</organism>
<comment type="caution">
    <text evidence="4">The sequence shown here is derived from an EMBL/GenBank/DDBJ whole genome shotgun (WGS) entry which is preliminary data.</text>
</comment>
<proteinExistence type="inferred from homology"/>
<name>A0A838CRA1_9BACI</name>
<dbReference type="InterPro" id="IPR002068">
    <property type="entry name" value="A-crystallin/Hsp20_dom"/>
</dbReference>
<sequence length="143" mass="16676">MNSKKDLQLFDDAFYEVVRAMDSYMDQSIGKIRDFISGIDLHMYENDSEFVVEAYLPGYDRNQVQIEVLGNQLRIVAEKSASEQYRHDVRGSFGHEQSVRKLERYVSLPFTISEPHTKASFEGDTLKIITPRMKKESRFLDIE</sequence>
<reference evidence="4 5" key="1">
    <citation type="journal article" date="2004" name="Extremophiles">
        <title>Halobacillus locisalis sp. nov., a halophilic bacterium isolated from a marine solar saltern of the Yellow Sea in Korea.</title>
        <authorList>
            <person name="Yoon J.H."/>
            <person name="Kang K.H."/>
            <person name="Oh T.K."/>
            <person name="Park Y.H."/>
        </authorList>
    </citation>
    <scope>NUCLEOTIDE SEQUENCE [LARGE SCALE GENOMIC DNA]</scope>
    <source>
        <strain evidence="4 5">KCTC 3788</strain>
    </source>
</reference>
<protein>
    <submittedName>
        <fullName evidence="4">Hsp20/alpha crystallin family protein</fullName>
    </submittedName>
</protein>
<dbReference type="EMBL" id="JACEFG010000001">
    <property type="protein sequence ID" value="MBA2174156.1"/>
    <property type="molecule type" value="Genomic_DNA"/>
</dbReference>
<gene>
    <name evidence="4" type="ORF">H0266_04485</name>
</gene>
<dbReference type="AlphaFoldDB" id="A0A838CRA1"/>
<evidence type="ECO:0000313" key="4">
    <source>
        <dbReference type="EMBL" id="MBA2174156.1"/>
    </source>
</evidence>